<keyword evidence="5 9" id="KW-0798">TonB box</keyword>
<evidence type="ECO:0000256" key="4">
    <source>
        <dbReference type="ARBA" id="ARBA00022692"/>
    </source>
</evidence>
<dbReference type="InterPro" id="IPR037066">
    <property type="entry name" value="Plug_dom_sf"/>
</dbReference>
<keyword evidence="12" id="KW-0675">Receptor</keyword>
<evidence type="ECO:0000259" key="10">
    <source>
        <dbReference type="Pfam" id="PF00593"/>
    </source>
</evidence>
<dbReference type="InterPro" id="IPR000531">
    <property type="entry name" value="Beta-barrel_TonB"/>
</dbReference>
<reference evidence="12 13" key="1">
    <citation type="submission" date="2012-05" db="EMBL/GenBank/DDBJ databases">
        <title>Genome sequence of Nitritalea halalkaliphila LW7.</title>
        <authorList>
            <person name="Jangir P.K."/>
            <person name="Singh A."/>
            <person name="Shivaji S."/>
            <person name="Sharma R."/>
        </authorList>
    </citation>
    <scope>NUCLEOTIDE SEQUENCE [LARGE SCALE GENOMIC DNA]</scope>
    <source>
        <strain evidence="12 13">LW7</strain>
    </source>
</reference>
<dbReference type="InterPro" id="IPR039426">
    <property type="entry name" value="TonB-dep_rcpt-like"/>
</dbReference>
<evidence type="ECO:0000256" key="5">
    <source>
        <dbReference type="ARBA" id="ARBA00023077"/>
    </source>
</evidence>
<dbReference type="Pfam" id="PF00593">
    <property type="entry name" value="TonB_dep_Rec_b-barrel"/>
    <property type="match status" value="1"/>
</dbReference>
<evidence type="ECO:0000256" key="1">
    <source>
        <dbReference type="ARBA" id="ARBA00004571"/>
    </source>
</evidence>
<dbReference type="GO" id="GO:0009279">
    <property type="term" value="C:cell outer membrane"/>
    <property type="evidence" value="ECO:0007669"/>
    <property type="project" value="UniProtKB-SubCell"/>
</dbReference>
<comment type="similarity">
    <text evidence="8 9">Belongs to the TonB-dependent receptor family.</text>
</comment>
<organism evidence="12 13">
    <name type="scientific">Nitritalea halalkaliphila LW7</name>
    <dbReference type="NCBI Taxonomy" id="1189621"/>
    <lineage>
        <taxon>Bacteria</taxon>
        <taxon>Pseudomonadati</taxon>
        <taxon>Bacteroidota</taxon>
        <taxon>Cytophagia</taxon>
        <taxon>Cytophagales</taxon>
        <taxon>Cyclobacteriaceae</taxon>
        <taxon>Nitritalea</taxon>
    </lineage>
</organism>
<dbReference type="PANTHER" id="PTHR30069:SF49">
    <property type="entry name" value="OUTER MEMBRANE PROTEIN C"/>
    <property type="match status" value="1"/>
</dbReference>
<evidence type="ECO:0000259" key="11">
    <source>
        <dbReference type="Pfam" id="PF07715"/>
    </source>
</evidence>
<evidence type="ECO:0000256" key="7">
    <source>
        <dbReference type="ARBA" id="ARBA00023237"/>
    </source>
</evidence>
<sequence>MPILDRSFAHAQNPKTIFLYSTSDQVPLIGATYRYGEQQGISSEQGSIQLQYTPDEVLQLRHLLIGTLRISGNALEEAFQTGKLALSAQTRDLAPVSVLALRPEDGIRSRQQLQVSERLHQDAGAILQADPAISGIRKSGSFGFDPVLRGFKYEQLNVVIDGFSSAAAACPNRMDPPTSQVNLSRIQSVEILKGPHALRYGIGIGGTINYQSAAPRFSTQWSTFGRVSSMVETNGGITRQEGMIGFSNARFSGGITAAYATGSDYRDGTGTSVPAQFRRGTLSTFGNYQLNERQLLSWNVQRNFARDVDFPSLPMDLRSDDSWINSLKHTLSGTGGIFQQLSTQIFYSHVDHLMDNGLRELDPRPANVRTPAITSMVGGRTEGKWRWKNHQLYAGFDLRQEEASGQREREFLQGPQAGTTRLENAWQDSRIRKAGLFTSYEWHGTRLSWTSSLRLDLNQAETRAPDGRFLELFEASSVTQWNPGLSSGMQYTLTEKDEIGFWLARVSRSGSLTERFINFFPVGLDPFEVLGNPLLKPETNHQADLVYRRQGSSLSIQVNGFAAYITDYITGEIVDIAPRLPQAPGVRQMLNIGAAFKAGGELSLIHAWHPQLTQEFRAAYTYGENTVTGEALPEIAPLDMRYQLHARWLQDRLHTQLHLRHVRGQQRVAQSFGEFESPAFTLLDLHLSYAILPKLPVKLMVHNLLDAAYFEHLNRPLRVGENRPLFEPGRNFSLSISYHW</sequence>
<protein>
    <submittedName>
        <fullName evidence="12">Tonb-dependent receptor</fullName>
    </submittedName>
</protein>
<comment type="caution">
    <text evidence="12">The sequence shown here is derived from an EMBL/GenBank/DDBJ whole genome shotgun (WGS) entry which is preliminary data.</text>
</comment>
<dbReference type="GO" id="GO:0044718">
    <property type="term" value="P:siderophore transmembrane transport"/>
    <property type="evidence" value="ECO:0007669"/>
    <property type="project" value="TreeGrafter"/>
</dbReference>
<dbReference type="InterPro" id="IPR036942">
    <property type="entry name" value="Beta-barrel_TonB_sf"/>
</dbReference>
<keyword evidence="3 8" id="KW-1134">Transmembrane beta strand</keyword>
<dbReference type="PANTHER" id="PTHR30069">
    <property type="entry name" value="TONB-DEPENDENT OUTER MEMBRANE RECEPTOR"/>
    <property type="match status" value="1"/>
</dbReference>
<evidence type="ECO:0000313" key="13">
    <source>
        <dbReference type="Proteomes" id="UP000005551"/>
    </source>
</evidence>
<dbReference type="GO" id="GO:0015344">
    <property type="term" value="F:siderophore uptake transmembrane transporter activity"/>
    <property type="evidence" value="ECO:0007669"/>
    <property type="project" value="TreeGrafter"/>
</dbReference>
<keyword evidence="4 8" id="KW-0812">Transmembrane</keyword>
<dbReference type="AlphaFoldDB" id="I5BTF6"/>
<keyword evidence="2 8" id="KW-0813">Transport</keyword>
<dbReference type="SUPFAM" id="SSF56935">
    <property type="entry name" value="Porins"/>
    <property type="match status" value="1"/>
</dbReference>
<dbReference type="PATRIC" id="fig|1189621.3.peg.4008"/>
<proteinExistence type="inferred from homology"/>
<comment type="subcellular location">
    <subcellularLocation>
        <location evidence="1 8">Cell outer membrane</location>
        <topology evidence="1 8">Multi-pass membrane protein</topology>
    </subcellularLocation>
</comment>
<keyword evidence="7 8" id="KW-0998">Cell outer membrane</keyword>
<dbReference type="Pfam" id="PF07715">
    <property type="entry name" value="Plug"/>
    <property type="match status" value="1"/>
</dbReference>
<dbReference type="Gene3D" id="2.40.170.20">
    <property type="entry name" value="TonB-dependent receptor, beta-barrel domain"/>
    <property type="match status" value="1"/>
</dbReference>
<dbReference type="STRING" id="1189621.A3SI_19291"/>
<dbReference type="PROSITE" id="PS52016">
    <property type="entry name" value="TONB_DEPENDENT_REC_3"/>
    <property type="match status" value="1"/>
</dbReference>
<accession>I5BTF6</accession>
<dbReference type="Gene3D" id="2.170.130.10">
    <property type="entry name" value="TonB-dependent receptor, plug domain"/>
    <property type="match status" value="1"/>
</dbReference>
<dbReference type="RefSeq" id="WP_009057467.1">
    <property type="nucleotide sequence ID" value="NZ_AJYA01000074.1"/>
</dbReference>
<name>I5BTF6_9BACT</name>
<keyword evidence="6 8" id="KW-0472">Membrane</keyword>
<evidence type="ECO:0000256" key="2">
    <source>
        <dbReference type="ARBA" id="ARBA00022448"/>
    </source>
</evidence>
<feature type="domain" description="TonB-dependent receptor-like beta-barrel" evidence="10">
    <location>
        <begin position="283"/>
        <end position="704"/>
    </location>
</feature>
<dbReference type="OrthoDB" id="9764669at2"/>
<keyword evidence="13" id="KW-1185">Reference proteome</keyword>
<dbReference type="InterPro" id="IPR012910">
    <property type="entry name" value="Plug_dom"/>
</dbReference>
<evidence type="ECO:0000256" key="8">
    <source>
        <dbReference type="PROSITE-ProRule" id="PRU01360"/>
    </source>
</evidence>
<evidence type="ECO:0000313" key="12">
    <source>
        <dbReference type="EMBL" id="EIM72858.1"/>
    </source>
</evidence>
<gene>
    <name evidence="12" type="ORF">A3SI_19291</name>
</gene>
<dbReference type="EMBL" id="AJYA01000074">
    <property type="protein sequence ID" value="EIM72858.1"/>
    <property type="molecule type" value="Genomic_DNA"/>
</dbReference>
<evidence type="ECO:0000256" key="9">
    <source>
        <dbReference type="RuleBase" id="RU003357"/>
    </source>
</evidence>
<evidence type="ECO:0000256" key="3">
    <source>
        <dbReference type="ARBA" id="ARBA00022452"/>
    </source>
</evidence>
<dbReference type="Proteomes" id="UP000005551">
    <property type="component" value="Unassembled WGS sequence"/>
</dbReference>
<evidence type="ECO:0000256" key="6">
    <source>
        <dbReference type="ARBA" id="ARBA00023136"/>
    </source>
</evidence>
<feature type="domain" description="TonB-dependent receptor plug" evidence="11">
    <location>
        <begin position="117"/>
        <end position="206"/>
    </location>
</feature>